<dbReference type="InterPro" id="IPR025110">
    <property type="entry name" value="AMP-bd_C"/>
</dbReference>
<evidence type="ECO:0008006" key="5">
    <source>
        <dbReference type="Google" id="ProtNLM"/>
    </source>
</evidence>
<dbReference type="PANTHER" id="PTHR43767:SF1">
    <property type="entry name" value="NONRIBOSOMAL PEPTIDE SYNTHASE PES1 (EUROFUNG)-RELATED"/>
    <property type="match status" value="1"/>
</dbReference>
<dbReference type="InterPro" id="IPR050237">
    <property type="entry name" value="ATP-dep_AMP-bd_enzyme"/>
</dbReference>
<feature type="domain" description="AMP-dependent synthetase/ligase" evidence="2">
    <location>
        <begin position="18"/>
        <end position="395"/>
    </location>
</feature>
<feature type="non-terminal residue" evidence="4">
    <location>
        <position position="1"/>
    </location>
</feature>
<proteinExistence type="predicted"/>
<dbReference type="EMBL" id="UINC01011003">
    <property type="protein sequence ID" value="SVA48737.1"/>
    <property type="molecule type" value="Genomic_DNA"/>
</dbReference>
<feature type="compositionally biased region" description="Polar residues" evidence="1">
    <location>
        <begin position="338"/>
        <end position="352"/>
    </location>
</feature>
<protein>
    <recommendedName>
        <fullName evidence="5">AMP-dependent synthetase/ligase domain-containing protein</fullName>
    </recommendedName>
</protein>
<reference evidence="4" key="1">
    <citation type="submission" date="2018-05" db="EMBL/GenBank/DDBJ databases">
        <authorList>
            <person name="Lanie J.A."/>
            <person name="Ng W.-L."/>
            <person name="Kazmierczak K.M."/>
            <person name="Andrzejewski T.M."/>
            <person name="Davidsen T.M."/>
            <person name="Wayne K.J."/>
            <person name="Tettelin H."/>
            <person name="Glass J.I."/>
            <person name="Rusch D."/>
            <person name="Podicherti R."/>
            <person name="Tsui H.-C.T."/>
            <person name="Winkler M.E."/>
        </authorList>
    </citation>
    <scope>NUCLEOTIDE SEQUENCE</scope>
</reference>
<evidence type="ECO:0000259" key="3">
    <source>
        <dbReference type="Pfam" id="PF13193"/>
    </source>
</evidence>
<dbReference type="Gene3D" id="3.40.50.12780">
    <property type="entry name" value="N-terminal domain of ligase-like"/>
    <property type="match status" value="1"/>
</dbReference>
<dbReference type="InterPro" id="IPR045851">
    <property type="entry name" value="AMP-bd_C_sf"/>
</dbReference>
<dbReference type="InterPro" id="IPR042099">
    <property type="entry name" value="ANL_N_sf"/>
</dbReference>
<dbReference type="GO" id="GO:0016878">
    <property type="term" value="F:acid-thiol ligase activity"/>
    <property type="evidence" value="ECO:0007669"/>
    <property type="project" value="UniProtKB-ARBA"/>
</dbReference>
<dbReference type="PANTHER" id="PTHR43767">
    <property type="entry name" value="LONG-CHAIN-FATTY-ACID--COA LIGASE"/>
    <property type="match status" value="1"/>
</dbReference>
<sequence>VSDIDGRLNLATAWEAIADVVGDQPAHSAAGVRTSWSAFDDRAARLAGALDAHGVGLDSKVALFLFNGCEYPEAQYATFKVRGVPANVNYRYTGDELAYILSNADAEAIFFDHTLTDRVEAVRGRCPGLKVLIRVGGESDQVPDWAIDYEEAATTDPMPRIDRSGSDLWFLYTGGTTGMPKAEMWDHVNLLSSMEATFRPFKESVPSTAGEAAAVARRVVDAGWEIRQLCAAPLMHGTSGIPGLATLSHGGMLSTMKNRSFDADELWWTVERDRITMITMVGDAFGRPMVESLDRAADGGRIPDLSSLRLVLSSGVMFSAPVKEALLDHHPCTIVDSLGSSEGTGMASQVTSGRDRAAGRRETTARFTLGEHTRVFTDDGREVEAGSGERGQIALGWPLPVGYFKDPEKTESAFPTVAGRRWSIPGDWATVEADGAITLLGRGSACINTGGEKVFPEGVEEALKELSAVIDCNVVGVADGRWGEAVVAVVELKEPGVADEATLKGELRGGLAGYKVPKRILFVDCLQRSPNGKPDYRWAKEYANSSLAAD</sequence>
<dbReference type="InterPro" id="IPR000873">
    <property type="entry name" value="AMP-dep_synth/lig_dom"/>
</dbReference>
<name>A0A381W9W4_9ZZZZ</name>
<dbReference type="NCBIfam" id="NF005863">
    <property type="entry name" value="PRK07798.1"/>
    <property type="match status" value="1"/>
</dbReference>
<gene>
    <name evidence="4" type="ORF">METZ01_LOCUS101591</name>
</gene>
<evidence type="ECO:0000256" key="1">
    <source>
        <dbReference type="SAM" id="MobiDB-lite"/>
    </source>
</evidence>
<organism evidence="4">
    <name type="scientific">marine metagenome</name>
    <dbReference type="NCBI Taxonomy" id="408172"/>
    <lineage>
        <taxon>unclassified sequences</taxon>
        <taxon>metagenomes</taxon>
        <taxon>ecological metagenomes</taxon>
    </lineage>
</organism>
<evidence type="ECO:0000259" key="2">
    <source>
        <dbReference type="Pfam" id="PF00501"/>
    </source>
</evidence>
<dbReference type="Gene3D" id="3.30.300.30">
    <property type="match status" value="1"/>
</dbReference>
<dbReference type="AlphaFoldDB" id="A0A381W9W4"/>
<dbReference type="Pfam" id="PF13193">
    <property type="entry name" value="AMP-binding_C"/>
    <property type="match status" value="1"/>
</dbReference>
<feature type="domain" description="AMP-binding enzyme C-terminal" evidence="3">
    <location>
        <begin position="459"/>
        <end position="533"/>
    </location>
</feature>
<dbReference type="SUPFAM" id="SSF56801">
    <property type="entry name" value="Acetyl-CoA synthetase-like"/>
    <property type="match status" value="1"/>
</dbReference>
<dbReference type="Pfam" id="PF00501">
    <property type="entry name" value="AMP-binding"/>
    <property type="match status" value="1"/>
</dbReference>
<feature type="region of interest" description="Disordered" evidence="1">
    <location>
        <begin position="338"/>
        <end position="360"/>
    </location>
</feature>
<evidence type="ECO:0000313" key="4">
    <source>
        <dbReference type="EMBL" id="SVA48737.1"/>
    </source>
</evidence>
<accession>A0A381W9W4</accession>